<keyword evidence="2" id="KW-1185">Reference proteome</keyword>
<reference evidence="1 2" key="1">
    <citation type="journal article" date="2008" name="PLoS ONE">
        <title>Environmental adaptation: genomic analysis of the piezotolerant and psychrotolerant deep-sea iron reducing bacterium Shewanella piezotolerans WP3.</title>
        <authorList>
            <person name="Wang F."/>
            <person name="Wang J."/>
            <person name="Jian H."/>
            <person name="Zhang B."/>
            <person name="Li S."/>
            <person name="Wang F."/>
            <person name="Zeng X."/>
            <person name="Gao L."/>
            <person name="Bartlett D.H."/>
            <person name="Yu J."/>
            <person name="Hu S."/>
            <person name="Xiao X."/>
        </authorList>
    </citation>
    <scope>NUCLEOTIDE SEQUENCE [LARGE SCALE GENOMIC DNA]</scope>
    <source>
        <strain evidence="2">WP3 / JCM 13877</strain>
    </source>
</reference>
<proteinExistence type="predicted"/>
<dbReference type="KEGG" id="swp:swp_3313"/>
<gene>
    <name evidence="1" type="ordered locus">swp_3313</name>
</gene>
<dbReference type="AlphaFoldDB" id="B8CRK8"/>
<dbReference type="EMBL" id="CP000472">
    <property type="protein sequence ID" value="ACJ30015.1"/>
    <property type="molecule type" value="Genomic_DNA"/>
</dbReference>
<evidence type="ECO:0000313" key="2">
    <source>
        <dbReference type="Proteomes" id="UP000000753"/>
    </source>
</evidence>
<protein>
    <submittedName>
        <fullName evidence="1">Uncharacterized protein</fullName>
    </submittedName>
</protein>
<name>B8CRK8_SHEPW</name>
<dbReference type="Proteomes" id="UP000000753">
    <property type="component" value="Chromosome"/>
</dbReference>
<dbReference type="HOGENOM" id="CLU_2791660_0_0_6"/>
<organism evidence="1 2">
    <name type="scientific">Shewanella piezotolerans (strain WP3 / JCM 13877)</name>
    <dbReference type="NCBI Taxonomy" id="225849"/>
    <lineage>
        <taxon>Bacteria</taxon>
        <taxon>Pseudomonadati</taxon>
        <taxon>Pseudomonadota</taxon>
        <taxon>Gammaproteobacteria</taxon>
        <taxon>Alteromonadales</taxon>
        <taxon>Shewanellaceae</taxon>
        <taxon>Shewanella</taxon>
    </lineage>
</organism>
<evidence type="ECO:0000313" key="1">
    <source>
        <dbReference type="EMBL" id="ACJ30015.1"/>
    </source>
</evidence>
<sequence>MFVLAEALGTQMASPLAKLCADVAPSVVQAFSREPPVLLEIVTVAESVELAPWLSVTVSTAVYDPAVE</sequence>
<accession>B8CRK8</accession>